<accession>A0A4Y2HBU4</accession>
<dbReference type="AlphaFoldDB" id="A0A4Y2HBU4"/>
<organism evidence="1 2">
    <name type="scientific">Araneus ventricosus</name>
    <name type="common">Orbweaver spider</name>
    <name type="synonym">Epeira ventricosa</name>
    <dbReference type="NCBI Taxonomy" id="182803"/>
    <lineage>
        <taxon>Eukaryota</taxon>
        <taxon>Metazoa</taxon>
        <taxon>Ecdysozoa</taxon>
        <taxon>Arthropoda</taxon>
        <taxon>Chelicerata</taxon>
        <taxon>Arachnida</taxon>
        <taxon>Araneae</taxon>
        <taxon>Araneomorphae</taxon>
        <taxon>Entelegynae</taxon>
        <taxon>Araneoidea</taxon>
        <taxon>Araneidae</taxon>
        <taxon>Araneus</taxon>
    </lineage>
</organism>
<keyword evidence="2" id="KW-1185">Reference proteome</keyword>
<dbReference type="EMBL" id="BGPR01181057">
    <property type="protein sequence ID" value="GBM62758.1"/>
    <property type="molecule type" value="Genomic_DNA"/>
</dbReference>
<evidence type="ECO:0000313" key="1">
    <source>
        <dbReference type="EMBL" id="GBM62758.1"/>
    </source>
</evidence>
<proteinExistence type="predicted"/>
<reference evidence="1 2" key="1">
    <citation type="journal article" date="2019" name="Sci. Rep.">
        <title>Orb-weaving spider Araneus ventricosus genome elucidates the spidroin gene catalogue.</title>
        <authorList>
            <person name="Kono N."/>
            <person name="Nakamura H."/>
            <person name="Ohtoshi R."/>
            <person name="Moran D.A.P."/>
            <person name="Shinohara A."/>
            <person name="Yoshida Y."/>
            <person name="Fujiwara M."/>
            <person name="Mori M."/>
            <person name="Tomita M."/>
            <person name="Arakawa K."/>
        </authorList>
    </citation>
    <scope>NUCLEOTIDE SEQUENCE [LARGE SCALE GENOMIC DNA]</scope>
</reference>
<gene>
    <name evidence="1" type="ORF">AVEN_250046_1</name>
</gene>
<sequence>MMDALCENDSRRIEDKPRQCEQRYSRTFCFVEKRSRFSDVRKIQQRVTTVLPSDTERSVLLTVSAAVQPTSKVYC</sequence>
<evidence type="ECO:0000313" key="2">
    <source>
        <dbReference type="Proteomes" id="UP000499080"/>
    </source>
</evidence>
<name>A0A4Y2HBU4_ARAVE</name>
<comment type="caution">
    <text evidence="1">The sequence shown here is derived from an EMBL/GenBank/DDBJ whole genome shotgun (WGS) entry which is preliminary data.</text>
</comment>
<protein>
    <submittedName>
        <fullName evidence="1">Uncharacterized protein</fullName>
    </submittedName>
</protein>
<feature type="non-terminal residue" evidence="1">
    <location>
        <position position="75"/>
    </location>
</feature>
<dbReference type="Proteomes" id="UP000499080">
    <property type="component" value="Unassembled WGS sequence"/>
</dbReference>